<dbReference type="AlphaFoldDB" id="A0A0A9H1W4"/>
<name>A0A0A9H1W4_ARUDO</name>
<organism evidence="1">
    <name type="scientific">Arundo donax</name>
    <name type="common">Giant reed</name>
    <name type="synonym">Donax arundinaceus</name>
    <dbReference type="NCBI Taxonomy" id="35708"/>
    <lineage>
        <taxon>Eukaryota</taxon>
        <taxon>Viridiplantae</taxon>
        <taxon>Streptophyta</taxon>
        <taxon>Embryophyta</taxon>
        <taxon>Tracheophyta</taxon>
        <taxon>Spermatophyta</taxon>
        <taxon>Magnoliopsida</taxon>
        <taxon>Liliopsida</taxon>
        <taxon>Poales</taxon>
        <taxon>Poaceae</taxon>
        <taxon>PACMAD clade</taxon>
        <taxon>Arundinoideae</taxon>
        <taxon>Arundineae</taxon>
        <taxon>Arundo</taxon>
    </lineage>
</organism>
<reference evidence="1" key="2">
    <citation type="journal article" date="2015" name="Data Brief">
        <title>Shoot transcriptome of the giant reed, Arundo donax.</title>
        <authorList>
            <person name="Barrero R.A."/>
            <person name="Guerrero F.D."/>
            <person name="Moolhuijzen P."/>
            <person name="Goolsby J.A."/>
            <person name="Tidwell J."/>
            <person name="Bellgard S.E."/>
            <person name="Bellgard M.I."/>
        </authorList>
    </citation>
    <scope>NUCLEOTIDE SEQUENCE</scope>
    <source>
        <tissue evidence="1">Shoot tissue taken approximately 20 cm above the soil surface</tissue>
    </source>
</reference>
<dbReference type="EMBL" id="GBRH01166696">
    <property type="protein sequence ID" value="JAE31200.1"/>
    <property type="molecule type" value="Transcribed_RNA"/>
</dbReference>
<protein>
    <submittedName>
        <fullName evidence="1">Uncharacterized protein</fullName>
    </submittedName>
</protein>
<sequence>MGSARQQFASLLDRYHVKIQQHYIQHEVFIDLATSKYILPRLALVLHLQH</sequence>
<reference evidence="1" key="1">
    <citation type="submission" date="2014-09" db="EMBL/GenBank/DDBJ databases">
        <authorList>
            <person name="Magalhaes I.L.F."/>
            <person name="Oliveira U."/>
            <person name="Santos F.R."/>
            <person name="Vidigal T.H.D.A."/>
            <person name="Brescovit A.D."/>
            <person name="Santos A.J."/>
        </authorList>
    </citation>
    <scope>NUCLEOTIDE SEQUENCE</scope>
    <source>
        <tissue evidence="1">Shoot tissue taken approximately 20 cm above the soil surface</tissue>
    </source>
</reference>
<evidence type="ECO:0000313" key="1">
    <source>
        <dbReference type="EMBL" id="JAE31200.1"/>
    </source>
</evidence>
<proteinExistence type="predicted"/>
<accession>A0A0A9H1W4</accession>